<sequence>MPSRYPFLTGCLLALAFLVPLKSEAEEIVLSGPPIWESAPLVALAETQPVAGVTFTFRPWTSPEGLRKLMQGGAPAMAVMPAPTAALFEANGIHLTLLSATITEGSLSVVGRGAPVSSLADLKGASLALPFKGYLPDLLMRRIEAPGPESWQPYYTGSLNAGMQLLLAGRVESALLAEPMASLAIAQDAGLIRLAGLCQLWRNATALPDCPPAGVVAINPALTSRPELRRAYQDAFRRVADDPGSAAVLLSRFFPELAQAQEGYSRIIARDLPMPEHAPALAAFYAELMAVEPAAIGAVLPKPDFYGQ</sequence>
<dbReference type="RefSeq" id="WP_334252532.1">
    <property type="nucleotide sequence ID" value="NZ_JBAKBE010000010.1"/>
</dbReference>
<proteinExistence type="predicted"/>
<comment type="caution">
    <text evidence="1">The sequence shown here is derived from an EMBL/GenBank/DDBJ whole genome shotgun (WGS) entry which is preliminary data.</text>
</comment>
<evidence type="ECO:0000313" key="1">
    <source>
        <dbReference type="EMBL" id="MEH0097872.1"/>
    </source>
</evidence>
<dbReference type="PANTHER" id="PTHR30024:SF46">
    <property type="entry name" value="ABC TRANSPORTER, SUBSTRATE-BINDING LIPOPROTEIN"/>
    <property type="match status" value="1"/>
</dbReference>
<dbReference type="EMBL" id="JBAKBE010000010">
    <property type="protein sequence ID" value="MEH0097872.1"/>
    <property type="molecule type" value="Genomic_DNA"/>
</dbReference>
<reference evidence="1 2" key="1">
    <citation type="submission" date="2024-02" db="EMBL/GenBank/DDBJ databases">
        <title>A new putative Pannonibacter species isolated from two cases of bloodstream infections in paediatric patients.</title>
        <authorList>
            <person name="Castellana S."/>
            <person name="De Laurentiis V."/>
            <person name="Grassi M."/>
            <person name="De Leonardis F."/>
            <person name="Mosca A."/>
            <person name="De Carlo C."/>
            <person name="Sparapano E."/>
            <person name="Ronga L."/>
            <person name="Santacroce L."/>
            <person name="Chironna M."/>
            <person name="De Robertis A."/>
            <person name="Bianco A."/>
            <person name="Del Sambro L."/>
            <person name="Capozzi L."/>
            <person name="Parisi A."/>
        </authorList>
    </citation>
    <scope>NUCLEOTIDE SEQUENCE [LARGE SCALE GENOMIC DNA]</scope>
    <source>
        <strain evidence="1 2">Pt2</strain>
    </source>
</reference>
<dbReference type="Gene3D" id="3.40.190.10">
    <property type="entry name" value="Periplasmic binding protein-like II"/>
    <property type="match status" value="2"/>
</dbReference>
<organism evidence="1 2">
    <name type="scientific">Pannonibacter anstelovis</name>
    <dbReference type="NCBI Taxonomy" id="3121537"/>
    <lineage>
        <taxon>Bacteria</taxon>
        <taxon>Pseudomonadati</taxon>
        <taxon>Pseudomonadota</taxon>
        <taxon>Alphaproteobacteria</taxon>
        <taxon>Hyphomicrobiales</taxon>
        <taxon>Stappiaceae</taxon>
        <taxon>Pannonibacter</taxon>
    </lineage>
</organism>
<keyword evidence="2" id="KW-1185">Reference proteome</keyword>
<evidence type="ECO:0000313" key="2">
    <source>
        <dbReference type="Proteomes" id="UP001380822"/>
    </source>
</evidence>
<name>A0ABU7ZS27_9HYPH</name>
<dbReference type="Proteomes" id="UP001380822">
    <property type="component" value="Unassembled WGS sequence"/>
</dbReference>
<protein>
    <submittedName>
        <fullName evidence="1">ABC transporter substrate-binding protein</fullName>
    </submittedName>
</protein>
<accession>A0ABU7ZS27</accession>
<dbReference type="SUPFAM" id="SSF53850">
    <property type="entry name" value="Periplasmic binding protein-like II"/>
    <property type="match status" value="1"/>
</dbReference>
<dbReference type="PANTHER" id="PTHR30024">
    <property type="entry name" value="ALIPHATIC SULFONATES-BINDING PROTEIN-RELATED"/>
    <property type="match status" value="1"/>
</dbReference>
<gene>
    <name evidence="1" type="ORF">V6L76_16545</name>
</gene>